<sequence length="233" mass="25529">MKAEALFIGHDEREVAGRVELRYLILPNEKLEQILSRLSLSLSDLDALEDVPVAGGNPVSISCVRSQSAHSRLIMRAAAALVILAVSTPAISFGSIAWRQNVLLEETETQINSLTAEARRTTEQLKGIYGMATDLDRIVAIKTAPSIGQIWEELARLLPDTTHLKEVEIKGNEVNTIGFSVAAPELIHNFEASPILHAAALTGPVVFDHAEGKEHFTLRATTRKPRLPSEERE</sequence>
<organism evidence="1 2">
    <name type="scientific">Microvirga aerophila</name>
    <dbReference type="NCBI Taxonomy" id="670291"/>
    <lineage>
        <taxon>Bacteria</taxon>
        <taxon>Pseudomonadati</taxon>
        <taxon>Pseudomonadota</taxon>
        <taxon>Alphaproteobacteria</taxon>
        <taxon>Hyphomicrobiales</taxon>
        <taxon>Methylobacteriaceae</taxon>
        <taxon>Microvirga</taxon>
    </lineage>
</organism>
<proteinExistence type="predicted"/>
<dbReference type="InterPro" id="IPR007813">
    <property type="entry name" value="PilN"/>
</dbReference>
<gene>
    <name evidence="1" type="ORF">MAE02_53920</name>
</gene>
<dbReference type="AlphaFoldDB" id="A0A512C0F4"/>
<evidence type="ECO:0000313" key="1">
    <source>
        <dbReference type="EMBL" id="GEO17696.1"/>
    </source>
</evidence>
<reference evidence="1 2" key="1">
    <citation type="submission" date="2019-07" db="EMBL/GenBank/DDBJ databases">
        <title>Whole genome shotgun sequence of Microvirga aerophila NBRC 106136.</title>
        <authorList>
            <person name="Hosoyama A."/>
            <person name="Uohara A."/>
            <person name="Ohji S."/>
            <person name="Ichikawa N."/>
        </authorList>
    </citation>
    <scope>NUCLEOTIDE SEQUENCE [LARGE SCALE GENOMIC DNA]</scope>
    <source>
        <strain evidence="1 2">NBRC 106136</strain>
    </source>
</reference>
<comment type="caution">
    <text evidence="1">The sequence shown here is derived from an EMBL/GenBank/DDBJ whole genome shotgun (WGS) entry which is preliminary data.</text>
</comment>
<dbReference type="EMBL" id="BJYU01000119">
    <property type="protein sequence ID" value="GEO17696.1"/>
    <property type="molecule type" value="Genomic_DNA"/>
</dbReference>
<protein>
    <submittedName>
        <fullName evidence="1">Uncharacterized protein</fullName>
    </submittedName>
</protein>
<dbReference type="Pfam" id="PF05137">
    <property type="entry name" value="PilN"/>
    <property type="match status" value="1"/>
</dbReference>
<evidence type="ECO:0000313" key="2">
    <source>
        <dbReference type="Proteomes" id="UP000321085"/>
    </source>
</evidence>
<dbReference type="Proteomes" id="UP000321085">
    <property type="component" value="Unassembled WGS sequence"/>
</dbReference>
<dbReference type="RefSeq" id="WP_170285094.1">
    <property type="nucleotide sequence ID" value="NZ_BJYU01000119.1"/>
</dbReference>
<accession>A0A512C0F4</accession>
<keyword evidence="2" id="KW-1185">Reference proteome</keyword>
<name>A0A512C0F4_9HYPH</name>